<keyword evidence="3" id="KW-0378">Hydrolase</keyword>
<dbReference type="RefSeq" id="WP_341836779.1">
    <property type="nucleotide sequence ID" value="NZ_CP149822.1"/>
</dbReference>
<dbReference type="Gene3D" id="3.40.710.10">
    <property type="entry name" value="DD-peptidase/beta-lactamase superfamily"/>
    <property type="match status" value="1"/>
</dbReference>
<dbReference type="Pfam" id="PF00144">
    <property type="entry name" value="Beta-lactamase"/>
    <property type="match status" value="1"/>
</dbReference>
<dbReference type="PANTHER" id="PTHR46825">
    <property type="entry name" value="D-ALANYL-D-ALANINE-CARBOXYPEPTIDASE/ENDOPEPTIDASE AMPH"/>
    <property type="match status" value="1"/>
</dbReference>
<evidence type="ECO:0000313" key="3">
    <source>
        <dbReference type="EMBL" id="WZN41936.1"/>
    </source>
</evidence>
<evidence type="ECO:0000313" key="4">
    <source>
        <dbReference type="Proteomes" id="UP001485459"/>
    </source>
</evidence>
<feature type="domain" description="Peptidase S12 Pab87-related C-terminal" evidence="2">
    <location>
        <begin position="424"/>
        <end position="529"/>
    </location>
</feature>
<dbReference type="Pfam" id="PF11954">
    <property type="entry name" value="DUF3471"/>
    <property type="match status" value="1"/>
</dbReference>
<keyword evidence="4" id="KW-1185">Reference proteome</keyword>
<dbReference type="EMBL" id="CP149822">
    <property type="protein sequence ID" value="WZN41936.1"/>
    <property type="molecule type" value="Genomic_DNA"/>
</dbReference>
<reference evidence="4" key="1">
    <citation type="submission" date="2024-03" db="EMBL/GenBank/DDBJ databases">
        <title>Chitinophaga horti sp. nov., isolated from garden soil.</title>
        <authorList>
            <person name="Lee D.S."/>
            <person name="Han D.M."/>
            <person name="Baek J.H."/>
            <person name="Choi D.G."/>
            <person name="Jeon J.H."/>
            <person name="Jeon C.O."/>
        </authorList>
    </citation>
    <scope>NUCLEOTIDE SEQUENCE [LARGE SCALE GENOMIC DNA]</scope>
    <source>
        <strain evidence="4">GPA1</strain>
    </source>
</reference>
<dbReference type="GO" id="GO:0016787">
    <property type="term" value="F:hydrolase activity"/>
    <property type="evidence" value="ECO:0007669"/>
    <property type="project" value="UniProtKB-KW"/>
</dbReference>
<accession>A0ABZ2YSL7</accession>
<dbReference type="InterPro" id="IPR021860">
    <property type="entry name" value="Peptidase_S12_Pab87-rel_C"/>
</dbReference>
<evidence type="ECO:0000259" key="2">
    <source>
        <dbReference type="Pfam" id="PF11954"/>
    </source>
</evidence>
<feature type="domain" description="Beta-lactamase-related" evidence="1">
    <location>
        <begin position="44"/>
        <end position="381"/>
    </location>
</feature>
<organism evidence="3 4">
    <name type="scientific">Chitinophaga pollutisoli</name>
    <dbReference type="NCBI Taxonomy" id="3133966"/>
    <lineage>
        <taxon>Bacteria</taxon>
        <taxon>Pseudomonadati</taxon>
        <taxon>Bacteroidota</taxon>
        <taxon>Chitinophagia</taxon>
        <taxon>Chitinophagales</taxon>
        <taxon>Chitinophagaceae</taxon>
        <taxon>Chitinophaga</taxon>
    </lineage>
</organism>
<dbReference type="SUPFAM" id="SSF56601">
    <property type="entry name" value="beta-lactamase/transpeptidase-like"/>
    <property type="match status" value="1"/>
</dbReference>
<dbReference type="InterPro" id="IPR001466">
    <property type="entry name" value="Beta-lactam-related"/>
</dbReference>
<sequence>MMHKMIDIAGCRSSRKALLLSLLIAVYATGFGQRKPTPLPPGLDAYIGKVLDSFHVPGLGIAVVKDGQVLLSKGYGVRKMGETGKVDAQTLFPIASNTKAFTATALGMLAERGKLQWKDRVIDHLPWFRMSDPYVTREITIRDLLVHNSGLAPYAGDLMQFPVTDFTRREIVEKIRFLPLATSFRSAYAYDNVLYLAAGEVIEAASGLSWEDFIRREILDPAGMQGTLERFSRFQGQINGAMPHIPDSKGRISVLETFFEEGMSDKSNPAGGIVSNAADMAKWMLVQLDSGKTLFHPKTTALLWQGVNPMPEVSVPAWIGPSRTDMNSYALGFRVYLNRGTKVVTHGGKLDGFVSCVMLFPEHRLGITVLTNQESGNAYNAIIQHLADYYLKKPATDWIRGYRIQEDAKFARFAALEGQSLAKRDSTSRPALPLGKYAGTYRDPWYGDITVTLKDGALYMKAQHTPVFYGKMEHWQYETFIVRWDHREVRGDAFITFTPDAGGKIVSAKMKAVSPLTDVSLDFHDLDLKPVN</sequence>
<dbReference type="InterPro" id="IPR012338">
    <property type="entry name" value="Beta-lactam/transpept-like"/>
</dbReference>
<dbReference type="Gene3D" id="2.40.128.600">
    <property type="match status" value="1"/>
</dbReference>
<dbReference type="Proteomes" id="UP001485459">
    <property type="component" value="Chromosome"/>
</dbReference>
<evidence type="ECO:0000259" key="1">
    <source>
        <dbReference type="Pfam" id="PF00144"/>
    </source>
</evidence>
<dbReference type="InterPro" id="IPR050491">
    <property type="entry name" value="AmpC-like"/>
</dbReference>
<dbReference type="PANTHER" id="PTHR46825:SF15">
    <property type="entry name" value="BETA-LACTAMASE-RELATED DOMAIN-CONTAINING PROTEIN"/>
    <property type="match status" value="1"/>
</dbReference>
<name>A0ABZ2YSL7_9BACT</name>
<proteinExistence type="predicted"/>
<gene>
    <name evidence="3" type="ORF">WJU16_02660</name>
</gene>
<protein>
    <submittedName>
        <fullName evidence="3">Serine hydrolase</fullName>
    </submittedName>
</protein>